<dbReference type="Pfam" id="PF00266">
    <property type="entry name" value="Aminotran_5"/>
    <property type="match status" value="2"/>
</dbReference>
<keyword evidence="5" id="KW-0862">Zinc</keyword>
<dbReference type="GO" id="GO:0003677">
    <property type="term" value="F:DNA binding"/>
    <property type="evidence" value="ECO:0007669"/>
    <property type="project" value="InterPro"/>
</dbReference>
<dbReference type="HAMAP" id="MF_03043">
    <property type="entry name" value="QTRT2"/>
    <property type="match status" value="1"/>
</dbReference>
<feature type="domain" description="Aminotransferase class V" evidence="6">
    <location>
        <begin position="42"/>
        <end position="159"/>
    </location>
</feature>
<feature type="domain" description="Aminotransferase class V" evidence="6">
    <location>
        <begin position="164"/>
        <end position="298"/>
    </location>
</feature>
<dbReference type="InterPro" id="IPR028592">
    <property type="entry name" value="QTRTD1"/>
</dbReference>
<dbReference type="Gene3D" id="3.40.640.10">
    <property type="entry name" value="Type I PLP-dependent aspartate aminotransferase-like (Major domain)"/>
    <property type="match status" value="1"/>
</dbReference>
<dbReference type="InterPro" id="IPR000192">
    <property type="entry name" value="Aminotrans_V_dom"/>
</dbReference>
<reference evidence="9" key="1">
    <citation type="submission" date="2020-11" db="EMBL/GenBank/DDBJ databases">
        <authorList>
            <person name="Tran Van P."/>
        </authorList>
    </citation>
    <scope>NUCLEOTIDE SEQUENCE</scope>
</reference>
<evidence type="ECO:0000259" key="6">
    <source>
        <dbReference type="Pfam" id="PF00266"/>
    </source>
</evidence>
<dbReference type="AlphaFoldDB" id="A0A7R9BHG1"/>
<comment type="similarity">
    <text evidence="3">Belongs to the class-V pyridoxal-phosphate-dependent aminotransferase family. NifS/IscS subfamily.</text>
</comment>
<keyword evidence="5" id="KW-0819">tRNA processing</keyword>
<dbReference type="Proteomes" id="UP000678499">
    <property type="component" value="Unassembled WGS sequence"/>
</dbReference>
<comment type="cofactor">
    <cofactor evidence="5">
        <name>Zn(2+)</name>
        <dbReference type="ChEBI" id="CHEBI:29105"/>
    </cofactor>
    <text evidence="5">Binds 1 zinc ion per subunit.</text>
</comment>
<dbReference type="SUPFAM" id="SSF51713">
    <property type="entry name" value="tRNA-guanine transglycosylase"/>
    <property type="match status" value="2"/>
</dbReference>
<accession>A0A7R9BHG1</accession>
<dbReference type="OrthoDB" id="10250117at2759"/>
<dbReference type="GO" id="GO:0005634">
    <property type="term" value="C:nucleus"/>
    <property type="evidence" value="ECO:0007669"/>
    <property type="project" value="UniProtKB-SubCell"/>
</dbReference>
<evidence type="ECO:0000256" key="2">
    <source>
        <dbReference type="ARBA" id="ARBA00004123"/>
    </source>
</evidence>
<dbReference type="FunFam" id="3.90.1150.10:FF:000002">
    <property type="entry name" value="Cysteine desulfurase IscS"/>
    <property type="match status" value="1"/>
</dbReference>
<comment type="similarity">
    <text evidence="5">Belongs to the queuine tRNA-ribosyltransferase family. QTRT2 subfamily.</text>
</comment>
<evidence type="ECO:0000256" key="4">
    <source>
        <dbReference type="ARBA" id="ARBA00022490"/>
    </source>
</evidence>
<feature type="domain" description="HTH psq-type" evidence="8">
    <location>
        <begin position="346"/>
        <end position="393"/>
    </location>
</feature>
<dbReference type="InterPro" id="IPR007889">
    <property type="entry name" value="HTH_Psq"/>
</dbReference>
<feature type="binding site" evidence="5">
    <location>
        <position position="993"/>
    </location>
    <ligand>
        <name>Zn(2+)</name>
        <dbReference type="ChEBI" id="CHEBI:29105"/>
    </ligand>
</feature>
<dbReference type="SUPFAM" id="SSF53383">
    <property type="entry name" value="PLP-dependent transferases"/>
    <property type="match status" value="1"/>
</dbReference>
<dbReference type="InterPro" id="IPR009057">
    <property type="entry name" value="Homeodomain-like_sf"/>
</dbReference>
<dbReference type="Gene3D" id="3.90.1150.10">
    <property type="entry name" value="Aspartate Aminotransferase, domain 1"/>
    <property type="match status" value="2"/>
</dbReference>
<dbReference type="GO" id="GO:0005829">
    <property type="term" value="C:cytosol"/>
    <property type="evidence" value="ECO:0007669"/>
    <property type="project" value="TreeGrafter"/>
</dbReference>
<sequence>MLGRNWTRVGRWGVEQLRSMSQATAVKNLEKMHAEFEGRPLYLDAQATTPLDPRVLDAMLPYMLVNFGNPHSRTHAYGWESERAMEDARKSVAAIINADPREIIFTSGATESNNISVKGVARFYKSKKRHVITTQTEHKCVLDSCRALEGEGFEVEPVQSGGGQERGIRSGTVPTPLVVGLGKACEICISDMEYDMNHMIRLSNRLLSLFEANLTNVIRNGDPKQTYPGCVNLSFACVEGESLLMALKDVALSSGSACTSASLEPSYVLRAIGADEDLAHSSIRFGFGRFTTVEEVDYTAMRTIEAVKKLREMSPLWEMLQDGIDLKSTVFNRFVFVEMAPKKAARKVFSIKVKQEIIKKKEAGQKVGDIAREYGVHNSSISSILAQKEKIMMSSVAKGVKKVGSRSTTMEEMEKLLFIWFTDRQLKGEITHMGMIMKKAIIIFADLKEKEEAQESCTGQPPKEMEVLVFCSGWAKRIKKRLGINSFFMHGEGGSADKLAAEKFAKQFQDFVKEEGYQAQQANMKFSILHRSSNSAARLAVLSEFKSKTDACVKTPCFLLTTRGATVPHLTYDTLQLVLGDRGSEYPSYVRVTDLTVAQKPGYNNEGISIWTRHGRKTLSVENVYQQANMKFSILHRSSNSAARLAVLSEFKSKTDACVKTPCFLLTTRGATVPHLTYDTLQLVLGDRGSHVLQYCLDGIEPISDAVEDSKTSLAEFAGMSEYPSYVRVTDLTVAQKPGYNNEGISIWTRHGRKSLSVEKYLEKITAFRPDIWQAFVDTDTSSAKKVKRTLIRNETFLTKAIEAKNSRPILIRMQELTNSAVIATIVGGLNHKQRSEFLGTTCASAGADGFSFEGFFPGGTGNVASEYTPEIADVFREYVEKLPEDKPRLLPGAFNPKFIESAVLAGFDVFDSSLPYLAAENGLALRIPHVSSEKVVHPTETAQGELVEPGIVVDEDDAEENYSGCGPQWKGFTLPLKAKKYTEDFTPIAADCSCYTCRNYTKAYVSYLLNVKEMLATVLLMLHNLHHFEDFFAALKKRHMGSIRSV</sequence>
<dbReference type="InterPro" id="IPR002616">
    <property type="entry name" value="tRNA_ribo_trans-like"/>
</dbReference>
<evidence type="ECO:0000256" key="3">
    <source>
        <dbReference type="ARBA" id="ARBA00006490"/>
    </source>
</evidence>
<dbReference type="EMBL" id="CAJPEX010000241">
    <property type="protein sequence ID" value="CAG0914521.1"/>
    <property type="molecule type" value="Genomic_DNA"/>
</dbReference>
<evidence type="ECO:0000259" key="7">
    <source>
        <dbReference type="Pfam" id="PF01702"/>
    </source>
</evidence>
<evidence type="ECO:0000313" key="10">
    <source>
        <dbReference type="Proteomes" id="UP000678499"/>
    </source>
</evidence>
<name>A0A7R9BHG1_9CRUS</name>
<evidence type="ECO:0000256" key="5">
    <source>
        <dbReference type="HAMAP-Rule" id="MF_03043"/>
    </source>
</evidence>
<dbReference type="Pfam" id="PF04218">
    <property type="entry name" value="CENP-B_N"/>
    <property type="match status" value="1"/>
</dbReference>
<dbReference type="GO" id="GO:0008479">
    <property type="term" value="F:tRNA-guanosine(34) queuine transglycosylase activity"/>
    <property type="evidence" value="ECO:0007669"/>
    <property type="project" value="UniProtKB-UniRule"/>
</dbReference>
<evidence type="ECO:0000313" key="9">
    <source>
        <dbReference type="EMBL" id="CAD7274369.1"/>
    </source>
</evidence>
<comment type="function">
    <text evidence="5">Non-catalytic subunit of the queuine tRNA-ribosyltransferase (TGT) that catalyzes the base-exchange of a guanine (G) residue with queuine (Q) at position 34 (anticodon wobble position) in tRNAs with GU(N) anticodons (tRNA-Asp, -Asn, -His and -Tyr), resulting in the hypermodified nucleoside queuosine (7-(((4,5-cis-dihydroxy-2-cyclopenten-1-yl)amino)methyl)-7-deazaguanosine).</text>
</comment>
<organism evidence="9">
    <name type="scientific">Notodromas monacha</name>
    <dbReference type="NCBI Taxonomy" id="399045"/>
    <lineage>
        <taxon>Eukaryota</taxon>
        <taxon>Metazoa</taxon>
        <taxon>Ecdysozoa</taxon>
        <taxon>Arthropoda</taxon>
        <taxon>Crustacea</taxon>
        <taxon>Oligostraca</taxon>
        <taxon>Ostracoda</taxon>
        <taxon>Podocopa</taxon>
        <taxon>Podocopida</taxon>
        <taxon>Cypridocopina</taxon>
        <taxon>Cypridoidea</taxon>
        <taxon>Cyprididae</taxon>
        <taxon>Notodromas</taxon>
    </lineage>
</organism>
<dbReference type="InterPro" id="IPR015424">
    <property type="entry name" value="PyrdxlP-dep_Trfase"/>
</dbReference>
<dbReference type="Gene3D" id="1.10.10.60">
    <property type="entry name" value="Homeodomain-like"/>
    <property type="match status" value="2"/>
</dbReference>
<dbReference type="InterPro" id="IPR015422">
    <property type="entry name" value="PyrdxlP-dep_Trfase_small"/>
</dbReference>
<keyword evidence="4 5" id="KW-0963">Cytoplasm</keyword>
<dbReference type="EMBL" id="OA882278">
    <property type="protein sequence ID" value="CAD7274369.1"/>
    <property type="molecule type" value="Genomic_DNA"/>
</dbReference>
<feature type="binding site" evidence="5">
    <location>
        <position position="995"/>
    </location>
    <ligand>
        <name>Zn(2+)</name>
        <dbReference type="ChEBI" id="CHEBI:29105"/>
    </ligand>
</feature>
<feature type="binding site" evidence="5">
    <location>
        <position position="1024"/>
    </location>
    <ligand>
        <name>Zn(2+)</name>
        <dbReference type="ChEBI" id="CHEBI:29105"/>
    </ligand>
</feature>
<comment type="subcellular location">
    <subcellularLocation>
        <location evidence="5">Cytoplasm</location>
    </subcellularLocation>
    <subcellularLocation>
        <location evidence="2">Nucleus</location>
    </subcellularLocation>
</comment>
<proteinExistence type="inferred from homology"/>
<dbReference type="PANTHER" id="PTHR11601">
    <property type="entry name" value="CYSTEINE DESULFURYLASE FAMILY MEMBER"/>
    <property type="match status" value="1"/>
</dbReference>
<dbReference type="PANTHER" id="PTHR11601:SF34">
    <property type="entry name" value="CYSTEINE DESULFURASE"/>
    <property type="match status" value="1"/>
</dbReference>
<evidence type="ECO:0000259" key="8">
    <source>
        <dbReference type="Pfam" id="PF04218"/>
    </source>
</evidence>
<comment type="cofactor">
    <cofactor evidence="1">
        <name>pyridoxal 5'-phosphate</name>
        <dbReference type="ChEBI" id="CHEBI:597326"/>
    </cofactor>
</comment>
<evidence type="ECO:0000256" key="1">
    <source>
        <dbReference type="ARBA" id="ARBA00001933"/>
    </source>
</evidence>
<dbReference type="GO" id="GO:0031071">
    <property type="term" value="F:cysteine desulfurase activity"/>
    <property type="evidence" value="ECO:0007669"/>
    <property type="project" value="TreeGrafter"/>
</dbReference>
<protein>
    <recommendedName>
        <fullName evidence="5">Queuine tRNA-ribosyltransferase accessory subunit 2</fullName>
    </recommendedName>
    <alternativeName>
        <fullName evidence="5">Queuine tRNA-ribosyltransferase domain-containing protein 1</fullName>
    </alternativeName>
</protein>
<dbReference type="GO" id="GO:0016226">
    <property type="term" value="P:iron-sulfur cluster assembly"/>
    <property type="evidence" value="ECO:0007669"/>
    <property type="project" value="TreeGrafter"/>
</dbReference>
<dbReference type="Gene3D" id="3.20.20.105">
    <property type="entry name" value="Queuine tRNA-ribosyltransferase-like"/>
    <property type="match status" value="1"/>
</dbReference>
<feature type="domain" description="tRNA-guanine(15) transglycosylase-like" evidence="7">
    <location>
        <begin position="643"/>
        <end position="1038"/>
    </location>
</feature>
<comment type="subunit">
    <text evidence="5">Heterodimer of a catalytic subunit and an accessory subunit.</text>
</comment>
<dbReference type="InterPro" id="IPR036511">
    <property type="entry name" value="TGT-like_sf"/>
</dbReference>
<dbReference type="GO" id="GO:0046872">
    <property type="term" value="F:metal ion binding"/>
    <property type="evidence" value="ECO:0007669"/>
    <property type="project" value="UniProtKB-KW"/>
</dbReference>
<dbReference type="SUPFAM" id="SSF46689">
    <property type="entry name" value="Homeodomain-like"/>
    <property type="match status" value="2"/>
</dbReference>
<dbReference type="Pfam" id="PF01702">
    <property type="entry name" value="TGT"/>
    <property type="match status" value="1"/>
</dbReference>
<dbReference type="GO" id="GO:0006400">
    <property type="term" value="P:tRNA modification"/>
    <property type="evidence" value="ECO:0007669"/>
    <property type="project" value="InterPro"/>
</dbReference>
<keyword evidence="10" id="KW-1185">Reference proteome</keyword>
<dbReference type="InterPro" id="IPR015421">
    <property type="entry name" value="PyrdxlP-dep_Trfase_major"/>
</dbReference>
<dbReference type="NCBIfam" id="TIGR00449">
    <property type="entry name" value="tgt_general"/>
    <property type="match status" value="1"/>
</dbReference>
<keyword evidence="5" id="KW-0479">Metal-binding</keyword>
<feature type="binding site" evidence="5">
    <location>
        <position position="998"/>
    </location>
    <ligand>
        <name>Zn(2+)</name>
        <dbReference type="ChEBI" id="CHEBI:29105"/>
    </ligand>
</feature>
<gene>
    <name evidence="9" type="ORF">NMOB1V02_LOCUS2204</name>
</gene>
<dbReference type="GO" id="GO:0005739">
    <property type="term" value="C:mitochondrion"/>
    <property type="evidence" value="ECO:0007669"/>
    <property type="project" value="TreeGrafter"/>
</dbReference>